<sequence>RIRRFFRINELELSKPINVSFENKIAEHGNITDKLKNDRPKYQHLSDRQYEQRSLRIISNFDKSIIGEEKQSWREYKYALIYLQIVGREKYERLLDNCYDKMIEIASELETDGGEEKSAQQKEEKLPLKMLYHAISSIKDNLQPPIAEKTAIATKLPTIFPGQPPDISTKLNAEIITQQVQNIQSIQTNINAKDDMNEALHIQGQKAQSYQTLASPAMFQHTSIPKTSLHQTSAPSSIHHTAPQIKPQTTVQTTASLIERTMPSFSSQAKTHQIRSQAIVPPVPRFMQQMTPPVTSQTATPQISPQATVHKAMVPTLVHHTIPQIGLQIAAPKISSQATVQQIRPQPTVHQTLPQNSSKMVPQFIQQTLPSSRSQTATPQISPQATIPPTKLHYLKSGILNIHNILNSMSKIVKTFYDNPSEFNFDINTCKLEELVKQLNEQSERFDTEKNKIVIDTPEKGLLTLLGQKITNLVNGIKGINILLRLFARETSQKEKLRTRDDIKFLYTKILTENELIKQKQTNFLRQSNEQTRQRRSQSSSFILGSPARLCVALPARFWAVPLRRSGGTVLSPNKIKNKLLANQNQDLVSNPSVEQLTYSEEENKKQQLKGKQTQKSILEVSKNEDNIQINEETIPNRDEQTEQDELRKIKGKSVVNEEQSEKLNENIVEKINSNDQLEDIEELDQMALNLGIAASREQYIKDLEIVKNFLNLNNFTN</sequence>
<proteinExistence type="predicted"/>
<organism evidence="1 2">
    <name type="scientific">Meloidogyne floridensis</name>
    <dbReference type="NCBI Taxonomy" id="298350"/>
    <lineage>
        <taxon>Eukaryota</taxon>
        <taxon>Metazoa</taxon>
        <taxon>Ecdysozoa</taxon>
        <taxon>Nematoda</taxon>
        <taxon>Chromadorea</taxon>
        <taxon>Rhabditida</taxon>
        <taxon>Tylenchina</taxon>
        <taxon>Tylenchomorpha</taxon>
        <taxon>Tylenchoidea</taxon>
        <taxon>Meloidogynidae</taxon>
        <taxon>Meloidogyninae</taxon>
        <taxon>Meloidogyne</taxon>
    </lineage>
</organism>
<dbReference type="AlphaFoldDB" id="A0A915NJS7"/>
<dbReference type="Proteomes" id="UP000887560">
    <property type="component" value="Unplaced"/>
</dbReference>
<dbReference type="WBParaSite" id="scf7180000419378.g3719">
    <property type="protein sequence ID" value="scf7180000419378.g3719"/>
    <property type="gene ID" value="scf7180000419378.g3719"/>
</dbReference>
<keyword evidence="1" id="KW-1185">Reference proteome</keyword>
<name>A0A915NJS7_9BILA</name>
<accession>A0A915NJS7</accession>
<evidence type="ECO:0000313" key="1">
    <source>
        <dbReference type="Proteomes" id="UP000887560"/>
    </source>
</evidence>
<protein>
    <submittedName>
        <fullName evidence="2">Uncharacterized protein</fullName>
    </submittedName>
</protein>
<evidence type="ECO:0000313" key="2">
    <source>
        <dbReference type="WBParaSite" id="scf7180000419378.g3719"/>
    </source>
</evidence>
<reference evidence="2" key="1">
    <citation type="submission" date="2022-11" db="UniProtKB">
        <authorList>
            <consortium name="WormBaseParasite"/>
        </authorList>
    </citation>
    <scope>IDENTIFICATION</scope>
</reference>